<dbReference type="OrthoDB" id="636081at2"/>
<reference evidence="3 4" key="1">
    <citation type="submission" date="2016-10" db="EMBL/GenBank/DDBJ databases">
        <authorList>
            <person name="de Groot N.N."/>
        </authorList>
    </citation>
    <scope>NUCLEOTIDE SEQUENCE [LARGE SCALE GENOMIC DNA]</scope>
    <source>
        <strain evidence="3 4">DSM 16195</strain>
    </source>
</reference>
<name>A0A1G7HHI0_9FLAO</name>
<evidence type="ECO:0000256" key="2">
    <source>
        <dbReference type="SAM" id="Phobius"/>
    </source>
</evidence>
<dbReference type="AlphaFoldDB" id="A0A1G7HHI0"/>
<keyword evidence="2" id="KW-1133">Transmembrane helix</keyword>
<feature type="transmembrane region" description="Helical" evidence="2">
    <location>
        <begin position="7"/>
        <end position="24"/>
    </location>
</feature>
<dbReference type="RefSeq" id="WP_139149414.1">
    <property type="nucleotide sequence ID" value="NZ_BMWO01000004.1"/>
</dbReference>
<keyword evidence="4" id="KW-1185">Reference proteome</keyword>
<feature type="region of interest" description="Disordered" evidence="1">
    <location>
        <begin position="324"/>
        <end position="344"/>
    </location>
</feature>
<dbReference type="STRING" id="227084.SAMN05421855_10492"/>
<organism evidence="3 4">
    <name type="scientific">Ulvibacter litoralis</name>
    <dbReference type="NCBI Taxonomy" id="227084"/>
    <lineage>
        <taxon>Bacteria</taxon>
        <taxon>Pseudomonadati</taxon>
        <taxon>Bacteroidota</taxon>
        <taxon>Flavobacteriia</taxon>
        <taxon>Flavobacteriales</taxon>
        <taxon>Flavobacteriaceae</taxon>
        <taxon>Ulvibacter</taxon>
    </lineage>
</organism>
<dbReference type="EMBL" id="FNBA01000004">
    <property type="protein sequence ID" value="SDE99801.1"/>
    <property type="molecule type" value="Genomic_DNA"/>
</dbReference>
<keyword evidence="2" id="KW-0472">Membrane</keyword>
<proteinExistence type="predicted"/>
<evidence type="ECO:0000313" key="3">
    <source>
        <dbReference type="EMBL" id="SDE99801.1"/>
    </source>
</evidence>
<accession>A0A1G7HHI0</accession>
<evidence type="ECO:0000256" key="1">
    <source>
        <dbReference type="SAM" id="MobiDB-lite"/>
    </source>
</evidence>
<dbReference type="Proteomes" id="UP000199321">
    <property type="component" value="Unassembled WGS sequence"/>
</dbReference>
<protein>
    <submittedName>
        <fullName evidence="3">Uncharacterized protein</fullName>
    </submittedName>
</protein>
<gene>
    <name evidence="3" type="ORF">SAMN05421855_10492</name>
</gene>
<sequence>MKTQYKTAVFMVCTIGFAIFLMSSTPKLTSVAMDDAGYVQPTAYKNLITYQQKDMSVYQTVAASERKAEGFKKSVRNATKSRLSIPTGNKNSLEFQKEDPTAFFEQDLASGKLAFNKGMNDYLKSGGRNLPKQEAANAIAMRFINESGLAPANKEEIKMMHSGGLRLATAGSDKQVDVFRTVSYGRFLDGVPVYGPSSKIIVHVGNNGEIVGANALWKEVSANKGTTVKKEAMKSAKEAELEMNRRLATDFGKGARTKIKEMSLAYYDGGKSYIQPAYYFQIIVSLPKMKDTPATQFEYLGIVPALRKTPEAFEVLQQAPPEAKKVIGKASEKEMKKDPRRDIE</sequence>
<keyword evidence="2" id="KW-0812">Transmembrane</keyword>
<evidence type="ECO:0000313" key="4">
    <source>
        <dbReference type="Proteomes" id="UP000199321"/>
    </source>
</evidence>